<dbReference type="Proteomes" id="UP000070328">
    <property type="component" value="Unassembled WGS sequence"/>
</dbReference>
<proteinExistence type="predicted"/>
<reference evidence="2 3" key="1">
    <citation type="submission" date="2014-02" db="EMBL/GenBank/DDBJ databases">
        <title>The genome sequence of Colletotrichum simmondsii CBS122122.</title>
        <authorList>
            <person name="Baroncelli R."/>
            <person name="Thon M.R."/>
        </authorList>
    </citation>
    <scope>NUCLEOTIDE SEQUENCE [LARGE SCALE GENOMIC DNA]</scope>
    <source>
        <strain evidence="2 3">CBS122122</strain>
    </source>
</reference>
<protein>
    <submittedName>
        <fullName evidence="2">Uncharacterized protein</fullName>
    </submittedName>
</protein>
<feature type="region of interest" description="Disordered" evidence="1">
    <location>
        <begin position="68"/>
        <end position="112"/>
    </location>
</feature>
<feature type="region of interest" description="Disordered" evidence="1">
    <location>
        <begin position="1"/>
        <end position="49"/>
    </location>
</feature>
<evidence type="ECO:0000256" key="1">
    <source>
        <dbReference type="SAM" id="MobiDB-lite"/>
    </source>
</evidence>
<keyword evidence="3" id="KW-1185">Reference proteome</keyword>
<evidence type="ECO:0000313" key="3">
    <source>
        <dbReference type="Proteomes" id="UP000070328"/>
    </source>
</evidence>
<comment type="caution">
    <text evidence="2">The sequence shown here is derived from an EMBL/GenBank/DDBJ whole genome shotgun (WGS) entry which is preliminary data.</text>
</comment>
<organism evidence="2 3">
    <name type="scientific">Colletotrichum simmondsii</name>
    <dbReference type="NCBI Taxonomy" id="703756"/>
    <lineage>
        <taxon>Eukaryota</taxon>
        <taxon>Fungi</taxon>
        <taxon>Dikarya</taxon>
        <taxon>Ascomycota</taxon>
        <taxon>Pezizomycotina</taxon>
        <taxon>Sordariomycetes</taxon>
        <taxon>Hypocreomycetidae</taxon>
        <taxon>Glomerellales</taxon>
        <taxon>Glomerellaceae</taxon>
        <taxon>Colletotrichum</taxon>
        <taxon>Colletotrichum acutatum species complex</taxon>
    </lineage>
</organism>
<gene>
    <name evidence="2" type="ORF">CSIM01_09579</name>
</gene>
<evidence type="ECO:0000313" key="2">
    <source>
        <dbReference type="EMBL" id="KXH42617.1"/>
    </source>
</evidence>
<feature type="compositionally biased region" description="Gly residues" evidence="1">
    <location>
        <begin position="103"/>
        <end position="112"/>
    </location>
</feature>
<sequence length="177" mass="19226">MVSLRIFGVPREPDYQDERNLKPEKNVAETRKTEVFPASERNKHFASAHAPRFPVSTSWQGAFSNGARGRFPKRVSKPEGPVIPVSVSHTREPEPRPDSKAWKGGGGGGGGAKSPVYGVSGSCDDKCQASLARTAQPTALRLLWRRQKHGGEKKEAKAQGLEAAETWITLLGGYAYA</sequence>
<dbReference type="EMBL" id="JFBX01000296">
    <property type="protein sequence ID" value="KXH42617.1"/>
    <property type="molecule type" value="Genomic_DNA"/>
</dbReference>
<dbReference type="AlphaFoldDB" id="A0A135T3C9"/>
<accession>A0A135T3C9</accession>
<feature type="compositionally biased region" description="Basic and acidic residues" evidence="1">
    <location>
        <begin position="11"/>
        <end position="34"/>
    </location>
</feature>
<feature type="compositionally biased region" description="Basic and acidic residues" evidence="1">
    <location>
        <begin position="89"/>
        <end position="101"/>
    </location>
</feature>
<name>A0A135T3C9_9PEZI</name>